<evidence type="ECO:0000313" key="2">
    <source>
        <dbReference type="EMBL" id="PWA18497.1"/>
    </source>
</evidence>
<feature type="region of interest" description="Disordered" evidence="1">
    <location>
        <begin position="27"/>
        <end position="67"/>
    </location>
</feature>
<comment type="caution">
    <text evidence="2">The sequence shown here is derived from an EMBL/GenBank/DDBJ whole genome shotgun (WGS) entry which is preliminary data.</text>
</comment>
<dbReference type="EMBL" id="NHOQ01002301">
    <property type="protein sequence ID" value="PWA18497.1"/>
    <property type="molecule type" value="Genomic_DNA"/>
</dbReference>
<feature type="compositionally biased region" description="Basic and acidic residues" evidence="1">
    <location>
        <begin position="27"/>
        <end position="47"/>
    </location>
</feature>
<evidence type="ECO:0000313" key="3">
    <source>
        <dbReference type="Proteomes" id="UP000250572"/>
    </source>
</evidence>
<gene>
    <name evidence="2" type="ORF">CCH79_00009944</name>
</gene>
<feature type="compositionally biased region" description="Basic and acidic residues" evidence="1">
    <location>
        <begin position="127"/>
        <end position="137"/>
    </location>
</feature>
<protein>
    <submittedName>
        <fullName evidence="2">Uncharacterized protein</fullName>
    </submittedName>
</protein>
<dbReference type="AlphaFoldDB" id="A0A315V5T6"/>
<organism evidence="2 3">
    <name type="scientific">Gambusia affinis</name>
    <name type="common">Western mosquitofish</name>
    <name type="synonym">Heterandria affinis</name>
    <dbReference type="NCBI Taxonomy" id="33528"/>
    <lineage>
        <taxon>Eukaryota</taxon>
        <taxon>Metazoa</taxon>
        <taxon>Chordata</taxon>
        <taxon>Craniata</taxon>
        <taxon>Vertebrata</taxon>
        <taxon>Euteleostomi</taxon>
        <taxon>Actinopterygii</taxon>
        <taxon>Neopterygii</taxon>
        <taxon>Teleostei</taxon>
        <taxon>Neoteleostei</taxon>
        <taxon>Acanthomorphata</taxon>
        <taxon>Ovalentaria</taxon>
        <taxon>Atherinomorphae</taxon>
        <taxon>Cyprinodontiformes</taxon>
        <taxon>Poeciliidae</taxon>
        <taxon>Poeciliinae</taxon>
        <taxon>Gambusia</taxon>
    </lineage>
</organism>
<evidence type="ECO:0000256" key="1">
    <source>
        <dbReference type="SAM" id="MobiDB-lite"/>
    </source>
</evidence>
<reference evidence="2 3" key="1">
    <citation type="journal article" date="2018" name="G3 (Bethesda)">
        <title>A High-Quality Reference Genome for the Invasive Mosquitofish Gambusia affinis Using a Chicago Library.</title>
        <authorList>
            <person name="Hoffberg S.L."/>
            <person name="Troendle N.J."/>
            <person name="Glenn T.C."/>
            <person name="Mahmud O."/>
            <person name="Louha S."/>
            <person name="Chalopin D."/>
            <person name="Bennetzen J.L."/>
            <person name="Mauricio R."/>
        </authorList>
    </citation>
    <scope>NUCLEOTIDE SEQUENCE [LARGE SCALE GENOMIC DNA]</scope>
    <source>
        <strain evidence="2">NE01/NJP1002.9</strain>
        <tissue evidence="2">Muscle</tissue>
    </source>
</reference>
<keyword evidence="3" id="KW-1185">Reference proteome</keyword>
<feature type="compositionally biased region" description="Basic and acidic residues" evidence="1">
    <location>
        <begin position="153"/>
        <end position="168"/>
    </location>
</feature>
<sequence>MSKLKANYYMEKMKNQDLQKKYEDLQKENEDLKESKTSKEAKVKNDIALETPTSDSKDEMQTNKQVKFLPPIDRKSVRYQTLSLGEGTLVAHFKEDKLITPEKVNQLKPMPPSTRKPEMSLTSAGRKGLDTETEQRNDGGQPDDVVPSASSDCDPRLSPEHFPAECEAMRISTSRP</sequence>
<dbReference type="Proteomes" id="UP000250572">
    <property type="component" value="Unassembled WGS sequence"/>
</dbReference>
<proteinExistence type="predicted"/>
<accession>A0A315V5T6</accession>
<name>A0A315V5T6_GAMAF</name>
<feature type="region of interest" description="Disordered" evidence="1">
    <location>
        <begin position="101"/>
        <end position="176"/>
    </location>
</feature>